<name>A0ABV0YGW8_9TELE</name>
<evidence type="ECO:0000313" key="2">
    <source>
        <dbReference type="Proteomes" id="UP001469553"/>
    </source>
</evidence>
<organism evidence="1 2">
    <name type="scientific">Ameca splendens</name>
    <dbReference type="NCBI Taxonomy" id="208324"/>
    <lineage>
        <taxon>Eukaryota</taxon>
        <taxon>Metazoa</taxon>
        <taxon>Chordata</taxon>
        <taxon>Craniata</taxon>
        <taxon>Vertebrata</taxon>
        <taxon>Euteleostomi</taxon>
        <taxon>Actinopterygii</taxon>
        <taxon>Neopterygii</taxon>
        <taxon>Teleostei</taxon>
        <taxon>Neoteleostei</taxon>
        <taxon>Acanthomorphata</taxon>
        <taxon>Ovalentaria</taxon>
        <taxon>Atherinomorphae</taxon>
        <taxon>Cyprinodontiformes</taxon>
        <taxon>Goodeidae</taxon>
        <taxon>Ameca</taxon>
    </lineage>
</organism>
<comment type="caution">
    <text evidence="1">The sequence shown here is derived from an EMBL/GenBank/DDBJ whole genome shotgun (WGS) entry which is preliminary data.</text>
</comment>
<protein>
    <submittedName>
        <fullName evidence="1">Uncharacterized protein</fullName>
    </submittedName>
</protein>
<gene>
    <name evidence="1" type="ORF">AMECASPLE_029534</name>
</gene>
<proteinExistence type="predicted"/>
<evidence type="ECO:0000313" key="1">
    <source>
        <dbReference type="EMBL" id="MEQ2293082.1"/>
    </source>
</evidence>
<dbReference type="EMBL" id="JAHRIP010031606">
    <property type="protein sequence ID" value="MEQ2293082.1"/>
    <property type="molecule type" value="Genomic_DNA"/>
</dbReference>
<sequence length="100" mass="10362">MHTTTTHINTTSELVEVGLGSFHTPVCGLPSGVRGRERARLSGWDLGWGWLAGCAWPGSAGLPGYPAGACFPLMNWGCCHGPDGWALCLGGIGAVGQRVV</sequence>
<dbReference type="Proteomes" id="UP001469553">
    <property type="component" value="Unassembled WGS sequence"/>
</dbReference>
<keyword evidence="2" id="KW-1185">Reference proteome</keyword>
<accession>A0ABV0YGW8</accession>
<reference evidence="1 2" key="1">
    <citation type="submission" date="2021-06" db="EMBL/GenBank/DDBJ databases">
        <authorList>
            <person name="Palmer J.M."/>
        </authorList>
    </citation>
    <scope>NUCLEOTIDE SEQUENCE [LARGE SCALE GENOMIC DNA]</scope>
    <source>
        <strain evidence="1 2">AS_MEX2019</strain>
        <tissue evidence="1">Muscle</tissue>
    </source>
</reference>